<evidence type="ECO:0000256" key="14">
    <source>
        <dbReference type="ARBA" id="ARBA00052609"/>
    </source>
</evidence>
<dbReference type="PANTHER" id="PTHR10992">
    <property type="entry name" value="METHYLESTERASE FAMILY MEMBER"/>
    <property type="match status" value="1"/>
</dbReference>
<protein>
    <recommendedName>
        <fullName evidence="18">(S)-hydroxynitrile lyase</fullName>
        <ecNumber evidence="17">4.1.2.47</ecNumber>
    </recommendedName>
    <alternativeName>
        <fullName evidence="19">2-hydroxy-2-methylpropanenitrile lyase</fullName>
    </alternativeName>
    <alternativeName>
        <fullName evidence="20">Acetone cyanohydrin lyase</fullName>
    </alternativeName>
    <alternativeName>
        <fullName evidence="21">Hydroxynitrile lyase</fullName>
    </alternativeName>
</protein>
<comment type="catalytic activity">
    <reaction evidence="10">
        <text>acrolein + hydrogen cyanide = (2S)-2-hydroxybut-3-enenitrile</text>
        <dbReference type="Rhea" id="RHEA:77411"/>
        <dbReference type="ChEBI" id="CHEBI:15368"/>
        <dbReference type="ChEBI" id="CHEBI:18407"/>
        <dbReference type="ChEBI" id="CHEBI:197356"/>
    </reaction>
</comment>
<evidence type="ECO:0000256" key="19">
    <source>
        <dbReference type="ARBA" id="ARBA00076040"/>
    </source>
</evidence>
<evidence type="ECO:0000256" key="15">
    <source>
        <dbReference type="ARBA" id="ARBA00052826"/>
    </source>
</evidence>
<comment type="catalytic activity">
    <reaction evidence="9">
        <text>a disubstituted aliphatic (S)-hydroxynitrile = a ketone + hydrogen cyanide</text>
        <dbReference type="Rhea" id="RHEA:56592"/>
        <dbReference type="ChEBI" id="CHEBI:17087"/>
        <dbReference type="ChEBI" id="CHEBI:18407"/>
        <dbReference type="ChEBI" id="CHEBI:140597"/>
        <dbReference type="EC" id="4.1.2.47"/>
    </reaction>
</comment>
<evidence type="ECO:0000256" key="8">
    <source>
        <dbReference type="ARBA" id="ARBA00051647"/>
    </source>
</evidence>
<accession>A0A5N5LYF1</accession>
<comment type="catalytic activity">
    <reaction evidence="13">
        <text>2,2-dimethylpropanal + hydrogen cyanide = (2S)-2-hydroxy-3,3-dimethylbutanenitrile</text>
        <dbReference type="Rhea" id="RHEA:77407"/>
        <dbReference type="ChEBI" id="CHEBI:18407"/>
        <dbReference type="ChEBI" id="CHEBI:141557"/>
        <dbReference type="ChEBI" id="CHEBI:197355"/>
    </reaction>
</comment>
<dbReference type="Proteomes" id="UP000326939">
    <property type="component" value="Chromosome 7"/>
</dbReference>
<evidence type="ECO:0000256" key="13">
    <source>
        <dbReference type="ARBA" id="ARBA00052600"/>
    </source>
</evidence>
<gene>
    <name evidence="23" type="ORF">DKX38_011166</name>
</gene>
<dbReference type="EC" id="4.1.2.47" evidence="17"/>
<evidence type="ECO:0000313" key="23">
    <source>
        <dbReference type="EMBL" id="KAB5547760.1"/>
    </source>
</evidence>
<dbReference type="InterPro" id="IPR029058">
    <property type="entry name" value="AB_hydrolase_fold"/>
</dbReference>
<dbReference type="GO" id="GO:0080030">
    <property type="term" value="F:methyl indole-3-acetate esterase activity"/>
    <property type="evidence" value="ECO:0007669"/>
    <property type="project" value="TreeGrafter"/>
</dbReference>
<evidence type="ECO:0000259" key="22">
    <source>
        <dbReference type="Pfam" id="PF12697"/>
    </source>
</evidence>
<evidence type="ECO:0000256" key="7">
    <source>
        <dbReference type="ARBA" id="ARBA00050608"/>
    </source>
</evidence>
<keyword evidence="24" id="KW-1185">Reference proteome</keyword>
<evidence type="ECO:0000256" key="3">
    <source>
        <dbReference type="ARBA" id="ARBA00050104"/>
    </source>
</evidence>
<evidence type="ECO:0000256" key="6">
    <source>
        <dbReference type="ARBA" id="ARBA00050358"/>
    </source>
</evidence>
<comment type="catalytic activity">
    <reaction evidence="3">
        <text>4-methoxybenzaldehyde + hydrogen cyanide = (2S)-2-hydroxy-2-(4-methoxyphenyl)acetonitrile</text>
        <dbReference type="Rhea" id="RHEA:77447"/>
        <dbReference type="ChEBI" id="CHEBI:18407"/>
        <dbReference type="ChEBI" id="CHEBI:28235"/>
        <dbReference type="ChEBI" id="CHEBI:197328"/>
    </reaction>
</comment>
<evidence type="ECO:0000313" key="24">
    <source>
        <dbReference type="Proteomes" id="UP000326939"/>
    </source>
</evidence>
<evidence type="ECO:0000256" key="11">
    <source>
        <dbReference type="ARBA" id="ARBA00052033"/>
    </source>
</evidence>
<dbReference type="InterPro" id="IPR045889">
    <property type="entry name" value="MES/HNL"/>
</dbReference>
<keyword evidence="2" id="KW-0456">Lyase</keyword>
<comment type="catalytic activity">
    <reaction evidence="11">
        <text>2-methylpropanal + hydrogen cyanide = (2S)-2-hydroxy-3-methylbutanenitrile</text>
        <dbReference type="Rhea" id="RHEA:77403"/>
        <dbReference type="ChEBI" id="CHEBI:18407"/>
        <dbReference type="ChEBI" id="CHEBI:48943"/>
        <dbReference type="ChEBI" id="CHEBI:197354"/>
    </reaction>
</comment>
<comment type="catalytic activity">
    <reaction evidence="12">
        <text>3-formylthiophene + hydrogen cyanide = (2S)-2-hydroxy-2-(thiophen-3-yl)acetonitrile</text>
        <dbReference type="Rhea" id="RHEA:77459"/>
        <dbReference type="ChEBI" id="CHEBI:18407"/>
        <dbReference type="ChEBI" id="CHEBI:87611"/>
        <dbReference type="ChEBI" id="CHEBI:197333"/>
    </reaction>
</comment>
<comment type="catalytic activity">
    <reaction evidence="6">
        <text>benzaldehyde + hydrogen cyanide = (S)-mandelonitrile</text>
        <dbReference type="Rhea" id="RHEA:77427"/>
        <dbReference type="ChEBI" id="CHEBI:17169"/>
        <dbReference type="ChEBI" id="CHEBI:18407"/>
        <dbReference type="ChEBI" id="CHEBI:36941"/>
    </reaction>
</comment>
<keyword evidence="1" id="KW-0378">Hydrolase</keyword>
<dbReference type="Pfam" id="PF12697">
    <property type="entry name" value="Abhydrolase_6"/>
    <property type="match status" value="1"/>
</dbReference>
<sequence>MLFGPKFLSLKLYQLSPPEHFIQGALTLNSTAMADINNQKHFVLVHGACHGAWCWKKLETLLESASNRVTLLDLAASGTNMKKIEDVETFDEYSEPLLDFLASLQPKEKVILVGHSLGGINLALAAEKFPNKIAVAVFVTAFMPDTTHKPSFVMDQCTERTPAEAWLDNQYFPFSSSQRHLTAMLFGPKFLSLKLYQLSPPEDLEQARTLIRPGSLFLHDLSKADNFSAKGYGSVKRVYVICDEDLAIPVEFQRWMIENSGADEVMEIKGADHMVMFSKSQELSQCLSEIAKKHA</sequence>
<evidence type="ECO:0000256" key="12">
    <source>
        <dbReference type="ARBA" id="ARBA00052511"/>
    </source>
</evidence>
<dbReference type="GO" id="GO:0009694">
    <property type="term" value="P:jasmonic acid metabolic process"/>
    <property type="evidence" value="ECO:0007669"/>
    <property type="project" value="TreeGrafter"/>
</dbReference>
<evidence type="ECO:0000256" key="9">
    <source>
        <dbReference type="ARBA" id="ARBA00051735"/>
    </source>
</evidence>
<evidence type="ECO:0000256" key="21">
    <source>
        <dbReference type="ARBA" id="ARBA00079794"/>
    </source>
</evidence>
<dbReference type="GO" id="GO:0009696">
    <property type="term" value="P:salicylic acid metabolic process"/>
    <property type="evidence" value="ECO:0007669"/>
    <property type="project" value="TreeGrafter"/>
</dbReference>
<evidence type="ECO:0000256" key="16">
    <source>
        <dbReference type="ARBA" id="ARBA00060885"/>
    </source>
</evidence>
<dbReference type="InterPro" id="IPR000073">
    <property type="entry name" value="AB_hydrolase_1"/>
</dbReference>
<evidence type="ECO:0000256" key="1">
    <source>
        <dbReference type="ARBA" id="ARBA00022801"/>
    </source>
</evidence>
<comment type="catalytic activity">
    <reaction evidence="14">
        <text>cyclohexanecarbaldehyde + hydrogen cyanide = (2S)-2-cyclohexyl-2-hydroxyacetonitrile</text>
        <dbReference type="Rhea" id="RHEA:77423"/>
        <dbReference type="ChEBI" id="CHEBI:18407"/>
        <dbReference type="ChEBI" id="CHEBI:197359"/>
        <dbReference type="ChEBI" id="CHEBI:197360"/>
    </reaction>
</comment>
<comment type="catalytic activity">
    <reaction evidence="4">
        <text>a monosubstituted aliphatic (S)-hydroxynitrile = an aldehyde + hydrogen cyanide</text>
        <dbReference type="Rhea" id="RHEA:56588"/>
        <dbReference type="ChEBI" id="CHEBI:17478"/>
        <dbReference type="ChEBI" id="CHEBI:18407"/>
        <dbReference type="ChEBI" id="CHEBI:140596"/>
        <dbReference type="EC" id="4.1.2.47"/>
    </reaction>
</comment>
<evidence type="ECO:0000256" key="2">
    <source>
        <dbReference type="ARBA" id="ARBA00023239"/>
    </source>
</evidence>
<comment type="catalytic activity">
    <reaction evidence="8">
        <text>butan-2-one + hydrogen cyanide = 2-hydroxy-2-methylbutanenitrile</text>
        <dbReference type="Rhea" id="RHEA:77467"/>
        <dbReference type="ChEBI" id="CHEBI:18407"/>
        <dbReference type="ChEBI" id="CHEBI:28398"/>
        <dbReference type="ChEBI" id="CHEBI:60954"/>
    </reaction>
    <physiologicalReaction direction="right-to-left" evidence="8">
        <dbReference type="Rhea" id="RHEA:77469"/>
    </physiologicalReaction>
</comment>
<reference evidence="24" key="1">
    <citation type="journal article" date="2019" name="Gigascience">
        <title>De novo genome assembly of the endangered Acer yangbiense, a plant species with extremely small populations endemic to Yunnan Province, China.</title>
        <authorList>
            <person name="Yang J."/>
            <person name="Wariss H.M."/>
            <person name="Tao L."/>
            <person name="Zhang R."/>
            <person name="Yun Q."/>
            <person name="Hollingsworth P."/>
            <person name="Dao Z."/>
            <person name="Luo G."/>
            <person name="Guo H."/>
            <person name="Ma Y."/>
            <person name="Sun W."/>
        </authorList>
    </citation>
    <scope>NUCLEOTIDE SEQUENCE [LARGE SCALE GENOMIC DNA]</scope>
    <source>
        <strain evidence="24">cv. br00</strain>
    </source>
</reference>
<evidence type="ECO:0000256" key="18">
    <source>
        <dbReference type="ARBA" id="ARBA00069221"/>
    </source>
</evidence>
<comment type="caution">
    <text evidence="23">The sequence shown here is derived from an EMBL/GenBank/DDBJ whole genome shotgun (WGS) entry which is preliminary data.</text>
</comment>
<comment type="similarity">
    <text evidence="16">Belongs to the AB hydrolase superfamily. Hydroxynitrile lyase family.</text>
</comment>
<evidence type="ECO:0000256" key="10">
    <source>
        <dbReference type="ARBA" id="ARBA00051977"/>
    </source>
</evidence>
<proteinExistence type="inferred from homology"/>
<evidence type="ECO:0000256" key="4">
    <source>
        <dbReference type="ARBA" id="ARBA00050241"/>
    </source>
</evidence>
<dbReference type="AlphaFoldDB" id="A0A5N5LYF1"/>
<comment type="catalytic activity">
    <reaction evidence="5">
        <text>2-hydroxy-2-methylpropanenitrile = acetone + hydrogen cyanide</text>
        <dbReference type="Rhea" id="RHEA:11932"/>
        <dbReference type="ChEBI" id="CHEBI:15347"/>
        <dbReference type="ChEBI" id="CHEBI:15348"/>
        <dbReference type="ChEBI" id="CHEBI:18407"/>
    </reaction>
    <physiologicalReaction direction="left-to-right" evidence="5">
        <dbReference type="Rhea" id="RHEA:11933"/>
    </physiologicalReaction>
</comment>
<organism evidence="23 24">
    <name type="scientific">Salix brachista</name>
    <dbReference type="NCBI Taxonomy" id="2182728"/>
    <lineage>
        <taxon>Eukaryota</taxon>
        <taxon>Viridiplantae</taxon>
        <taxon>Streptophyta</taxon>
        <taxon>Embryophyta</taxon>
        <taxon>Tracheophyta</taxon>
        <taxon>Spermatophyta</taxon>
        <taxon>Magnoliopsida</taxon>
        <taxon>eudicotyledons</taxon>
        <taxon>Gunneridae</taxon>
        <taxon>Pentapetalae</taxon>
        <taxon>rosids</taxon>
        <taxon>fabids</taxon>
        <taxon>Malpighiales</taxon>
        <taxon>Salicaceae</taxon>
        <taxon>Saliceae</taxon>
        <taxon>Salix</taxon>
    </lineage>
</organism>
<evidence type="ECO:0000256" key="20">
    <source>
        <dbReference type="ARBA" id="ARBA00078291"/>
    </source>
</evidence>
<dbReference type="PANTHER" id="PTHR10992:SF1083">
    <property type="entry name" value="METHYLESTERASE 1"/>
    <property type="match status" value="1"/>
</dbReference>
<dbReference type="FunFam" id="3.40.50.1820:FF:000051">
    <property type="entry name" value="(S)-hydroxynitrile lyase"/>
    <property type="match status" value="1"/>
</dbReference>
<feature type="domain" description="AB hydrolase-1" evidence="22">
    <location>
        <begin position="42"/>
        <end position="283"/>
    </location>
</feature>
<comment type="catalytic activity">
    <reaction evidence="15">
        <text>an aromatic (S)-hydroxynitrile = an aromatic aldehyde + hydrogen cyanide</text>
        <dbReference type="Rhea" id="RHEA:54660"/>
        <dbReference type="ChEBI" id="CHEBI:18407"/>
        <dbReference type="ChEBI" id="CHEBI:33855"/>
        <dbReference type="ChEBI" id="CHEBI:138306"/>
        <dbReference type="EC" id="4.1.2.47"/>
    </reaction>
</comment>
<evidence type="ECO:0000256" key="5">
    <source>
        <dbReference type="ARBA" id="ARBA00050262"/>
    </source>
</evidence>
<dbReference type="Gene3D" id="3.40.50.1820">
    <property type="entry name" value="alpha/beta hydrolase"/>
    <property type="match status" value="1"/>
</dbReference>
<dbReference type="EMBL" id="VDCV01000007">
    <property type="protein sequence ID" value="KAB5547760.1"/>
    <property type="molecule type" value="Genomic_DNA"/>
</dbReference>
<comment type="catalytic activity">
    <reaction evidence="7">
        <text>formylthiophene + hydrogen cyanide = (2R)-2-hydroxy-2-(thiophen-2-yl)acetonitrile</text>
        <dbReference type="Rhea" id="RHEA:77455"/>
        <dbReference type="ChEBI" id="CHEBI:18407"/>
        <dbReference type="ChEBI" id="CHEBI:87301"/>
        <dbReference type="ChEBI" id="CHEBI:197332"/>
    </reaction>
</comment>
<dbReference type="GO" id="GO:0047606">
    <property type="term" value="F:(S)-hydroxynitrile lyase activity"/>
    <property type="evidence" value="ECO:0007669"/>
    <property type="project" value="UniProtKB-EC"/>
</dbReference>
<dbReference type="SUPFAM" id="SSF53474">
    <property type="entry name" value="alpha/beta-Hydrolases"/>
    <property type="match status" value="1"/>
</dbReference>
<dbReference type="GO" id="GO:0080032">
    <property type="term" value="F:methyl jasmonate esterase activity"/>
    <property type="evidence" value="ECO:0007669"/>
    <property type="project" value="TreeGrafter"/>
</dbReference>
<dbReference type="GO" id="GO:0080031">
    <property type="term" value="F:methyl salicylate esterase activity"/>
    <property type="evidence" value="ECO:0007669"/>
    <property type="project" value="TreeGrafter"/>
</dbReference>
<evidence type="ECO:0000256" key="17">
    <source>
        <dbReference type="ARBA" id="ARBA00066572"/>
    </source>
</evidence>
<name>A0A5N5LYF1_9ROSI</name>